<organism evidence="1 2">
    <name type="scientific">Crocosphaera subtropica (strain ATCC 51142 / BH68)</name>
    <name type="common">Cyanothece sp. (strain ATCC 51142)</name>
    <dbReference type="NCBI Taxonomy" id="43989"/>
    <lineage>
        <taxon>Bacteria</taxon>
        <taxon>Bacillati</taxon>
        <taxon>Cyanobacteriota</taxon>
        <taxon>Cyanophyceae</taxon>
        <taxon>Oscillatoriophycideae</taxon>
        <taxon>Chroococcales</taxon>
        <taxon>Aphanothecaceae</taxon>
        <taxon>Crocosphaera</taxon>
        <taxon>Crocosphaera subtropica</taxon>
    </lineage>
</organism>
<gene>
    <name evidence="1" type="ordered locus">cce_4363</name>
</gene>
<accession>B1WTJ6</accession>
<dbReference type="EMBL" id="CP000806">
    <property type="protein sequence ID" value="ACB53711.1"/>
    <property type="molecule type" value="Genomic_DNA"/>
</dbReference>
<evidence type="ECO:0000313" key="2">
    <source>
        <dbReference type="Proteomes" id="UP000001203"/>
    </source>
</evidence>
<dbReference type="KEGG" id="cyt:cce_4363"/>
<reference evidence="1 2" key="1">
    <citation type="journal article" date="2008" name="Proc. Natl. Acad. Sci. U.S.A.">
        <title>The genome of Cyanothece 51142, a unicellular diazotrophic cyanobacterium important in the marine nitrogen cycle.</title>
        <authorList>
            <person name="Welsh E.A."/>
            <person name="Liberton M."/>
            <person name="Stoeckel J."/>
            <person name="Loh T."/>
            <person name="Elvitigala T."/>
            <person name="Wang C."/>
            <person name="Wollam A."/>
            <person name="Fulton R.S."/>
            <person name="Clifton S.W."/>
            <person name="Jacobs J.M."/>
            <person name="Aurora R."/>
            <person name="Ghosh B.K."/>
            <person name="Sherman L.A."/>
            <person name="Smith R.D."/>
            <person name="Wilson R.K."/>
            <person name="Pakrasi H.B."/>
        </authorList>
    </citation>
    <scope>NUCLEOTIDE SEQUENCE [LARGE SCALE GENOMIC DNA]</scope>
    <source>
        <strain evidence="2">ATCC 51142 / BH68</strain>
    </source>
</reference>
<dbReference type="Proteomes" id="UP000001203">
    <property type="component" value="Chromosome circular"/>
</dbReference>
<evidence type="ECO:0000313" key="1">
    <source>
        <dbReference type="EMBL" id="ACB53711.1"/>
    </source>
</evidence>
<dbReference type="eggNOG" id="ENOG50339JS">
    <property type="taxonomic scope" value="Bacteria"/>
</dbReference>
<dbReference type="HOGENOM" id="CLU_203775_0_1_3"/>
<proteinExistence type="predicted"/>
<dbReference type="AlphaFoldDB" id="B1WTJ6"/>
<protein>
    <submittedName>
        <fullName evidence="1">Uncharacterized protein</fullName>
    </submittedName>
</protein>
<keyword evidence="2" id="KW-1185">Reference proteome</keyword>
<sequence length="73" mass="8483">MESTMTQEPFIPDMEQIKATSAKVKALCQRMDAEILILDDIIAQLEEENRRSPLYQYRLNKAKRLLNSNISVK</sequence>
<dbReference type="STRING" id="43989.cce_4363"/>
<name>B1WTJ6_CROS5</name>